<reference evidence="2" key="1">
    <citation type="submission" date="2020-03" db="EMBL/GenBank/DDBJ databases">
        <title>A high-quality chromosome-level genome assembly of a woody plant with both climbing and erect habits, Rhamnella rubrinervis.</title>
        <authorList>
            <person name="Lu Z."/>
            <person name="Yang Y."/>
            <person name="Zhu X."/>
            <person name="Sun Y."/>
        </authorList>
    </citation>
    <scope>NUCLEOTIDE SEQUENCE</scope>
    <source>
        <strain evidence="2">BYM</strain>
        <tissue evidence="2">Leaf</tissue>
    </source>
</reference>
<accession>A0A8K0HNV3</accession>
<name>A0A8K0HNV3_9ROSA</name>
<dbReference type="EMBL" id="VOIH02000001">
    <property type="protein sequence ID" value="KAF3455634.1"/>
    <property type="molecule type" value="Genomic_DNA"/>
</dbReference>
<gene>
    <name evidence="2" type="ORF">FNV43_RR00272</name>
</gene>
<evidence type="ECO:0000313" key="2">
    <source>
        <dbReference type="EMBL" id="KAF3455634.1"/>
    </source>
</evidence>
<feature type="signal peptide" evidence="1">
    <location>
        <begin position="1"/>
        <end position="19"/>
    </location>
</feature>
<dbReference type="AlphaFoldDB" id="A0A8K0HNV3"/>
<protein>
    <submittedName>
        <fullName evidence="2">Uncharacterized protein</fullName>
    </submittedName>
</protein>
<proteinExistence type="predicted"/>
<organism evidence="2 3">
    <name type="scientific">Rhamnella rubrinervis</name>
    <dbReference type="NCBI Taxonomy" id="2594499"/>
    <lineage>
        <taxon>Eukaryota</taxon>
        <taxon>Viridiplantae</taxon>
        <taxon>Streptophyta</taxon>
        <taxon>Embryophyta</taxon>
        <taxon>Tracheophyta</taxon>
        <taxon>Spermatophyta</taxon>
        <taxon>Magnoliopsida</taxon>
        <taxon>eudicotyledons</taxon>
        <taxon>Gunneridae</taxon>
        <taxon>Pentapetalae</taxon>
        <taxon>rosids</taxon>
        <taxon>fabids</taxon>
        <taxon>Rosales</taxon>
        <taxon>Rhamnaceae</taxon>
        <taxon>rhamnoid group</taxon>
        <taxon>Rhamneae</taxon>
        <taxon>Rhamnella</taxon>
    </lineage>
</organism>
<evidence type="ECO:0000256" key="1">
    <source>
        <dbReference type="SAM" id="SignalP"/>
    </source>
</evidence>
<comment type="caution">
    <text evidence="2">The sequence shown here is derived from an EMBL/GenBank/DDBJ whole genome shotgun (WGS) entry which is preliminary data.</text>
</comment>
<sequence>MKASLNSVFNLWITAIVSALSIRPPRSSSIILCRPVGWLKVDGAVTVAVGGSRFVGSFMVDDSTYAAKRAGEVVPSGLQIKTGEPLLYVIPPGFSSSDANLVGCLHHGSRDVPTSWDVSLASIRTVDLIWVRYPPTGEADRSRFATTSAGRGNTGCDHFSLGYAGLDLHGTRRPRWLKFAAITELANINSSLPLILQRDLVLQVFQSLCGARDLVCSHWCSRSGFYRWIEKSVVVAAIFTGSVGGQDCSWSLHQSSTGGAIFPWAQIVGFLVGGFGFSCLDGLGSLIWIPLYWIGNARGRNHRKLIVNISLLRQTRVFLIWRVHAGTLPKRPPDLPFDAMVATVGRNVEITTGIQHQYRGATFTIPTTNQNAPTRKGFIETLLSKPRILALSSTAFEYFLKFYDNRHALDIQMRYDELPVHEDGVLQDPSNMQVLDRDGYTSRDQINMDTTMVLYEPTKALADLKETST</sequence>
<evidence type="ECO:0000313" key="3">
    <source>
        <dbReference type="Proteomes" id="UP000796880"/>
    </source>
</evidence>
<keyword evidence="3" id="KW-1185">Reference proteome</keyword>
<keyword evidence="1" id="KW-0732">Signal</keyword>
<dbReference type="Proteomes" id="UP000796880">
    <property type="component" value="Unassembled WGS sequence"/>
</dbReference>
<feature type="chain" id="PRO_5035419662" evidence="1">
    <location>
        <begin position="20"/>
        <end position="469"/>
    </location>
</feature>